<dbReference type="Gene3D" id="3.30.200.20">
    <property type="entry name" value="Phosphorylase Kinase, domain 1"/>
    <property type="match status" value="1"/>
</dbReference>
<dbReference type="InterPro" id="IPR050236">
    <property type="entry name" value="Ser_Thr_kinase_AGC"/>
</dbReference>
<comment type="catalytic activity">
    <reaction evidence="7">
        <text>L-threonyl-[protein] + ATP = O-phospho-L-threonyl-[protein] + ADP + H(+)</text>
        <dbReference type="Rhea" id="RHEA:46608"/>
        <dbReference type="Rhea" id="RHEA-COMP:11060"/>
        <dbReference type="Rhea" id="RHEA-COMP:11605"/>
        <dbReference type="ChEBI" id="CHEBI:15378"/>
        <dbReference type="ChEBI" id="CHEBI:30013"/>
        <dbReference type="ChEBI" id="CHEBI:30616"/>
        <dbReference type="ChEBI" id="CHEBI:61977"/>
        <dbReference type="ChEBI" id="CHEBI:456216"/>
        <dbReference type="EC" id="2.7.11.1"/>
    </reaction>
</comment>
<keyword evidence="3" id="KW-0808">Transferase</keyword>
<sequence>MASQKRNATSAPHPEPPRKRRCIGGRPPKLTEISSCSDQFAHFYSEKPEFKSLPPPTLMIPTTRRPEPLEIGDMTYIKTIGNGSTCIVGVVETTCDEDPLDKPGTLFAVKIVRKVIVRAQENGERADGVVGDDYHFKNVERTCLGNLPWNPFVAGLITTDHDFFNLYTILEFFAGGSLEDLLRCVGPQSPQVARFYFAGISLGVDFLHHQGLLHCDLKPDNILICPAGYPVLTDFGIIRKIEVLEKDQGEWYVSGTASFMCPEVHVESKTTPPKCSPTIIDWWGVACTLFILIEGGNPFITEERFKADTPEAIVERIVNHQFIRPIDSVPAGPNCKDLLSKFMHPDPFKRIGAKGAGLQEIQEHPWMRNISWSKLRRREYLVRFHLPTYVRVAEGNNQAPMKEVIIPVKKQRHTAPLPRQLRVPRLKIRQPPVHLAYDLKTPKTPV</sequence>
<dbReference type="GO" id="GO:0035556">
    <property type="term" value="P:intracellular signal transduction"/>
    <property type="evidence" value="ECO:0007669"/>
    <property type="project" value="TreeGrafter"/>
</dbReference>
<proteinExistence type="predicted"/>
<evidence type="ECO:0000256" key="9">
    <source>
        <dbReference type="SAM" id="MobiDB-lite"/>
    </source>
</evidence>
<keyword evidence="6" id="KW-0067">ATP-binding</keyword>
<dbReference type="EMBL" id="FUEG01000016">
    <property type="protein sequence ID" value="SJL12138.1"/>
    <property type="molecule type" value="Genomic_DNA"/>
</dbReference>
<dbReference type="OrthoDB" id="10252171at2759"/>
<dbReference type="InterPro" id="IPR008271">
    <property type="entry name" value="Ser/Thr_kinase_AS"/>
</dbReference>
<evidence type="ECO:0000256" key="7">
    <source>
        <dbReference type="ARBA" id="ARBA00047899"/>
    </source>
</evidence>
<feature type="region of interest" description="Disordered" evidence="9">
    <location>
        <begin position="1"/>
        <end position="28"/>
    </location>
</feature>
<dbReference type="Gene3D" id="1.10.510.10">
    <property type="entry name" value="Transferase(Phosphotransferase) domain 1"/>
    <property type="match status" value="1"/>
</dbReference>
<dbReference type="InterPro" id="IPR000719">
    <property type="entry name" value="Prot_kinase_dom"/>
</dbReference>
<comment type="catalytic activity">
    <reaction evidence="8">
        <text>L-seryl-[protein] + ATP = O-phospho-L-seryl-[protein] + ADP + H(+)</text>
        <dbReference type="Rhea" id="RHEA:17989"/>
        <dbReference type="Rhea" id="RHEA-COMP:9863"/>
        <dbReference type="Rhea" id="RHEA-COMP:11604"/>
        <dbReference type="ChEBI" id="CHEBI:15378"/>
        <dbReference type="ChEBI" id="CHEBI:29999"/>
        <dbReference type="ChEBI" id="CHEBI:30616"/>
        <dbReference type="ChEBI" id="CHEBI:83421"/>
        <dbReference type="ChEBI" id="CHEBI:456216"/>
        <dbReference type="EC" id="2.7.11.1"/>
    </reaction>
</comment>
<evidence type="ECO:0000313" key="11">
    <source>
        <dbReference type="EMBL" id="SJL12138.1"/>
    </source>
</evidence>
<evidence type="ECO:0000313" key="12">
    <source>
        <dbReference type="Proteomes" id="UP000219338"/>
    </source>
</evidence>
<evidence type="ECO:0000256" key="2">
    <source>
        <dbReference type="ARBA" id="ARBA00022527"/>
    </source>
</evidence>
<dbReference type="Pfam" id="PF00069">
    <property type="entry name" value="Pkinase"/>
    <property type="match status" value="1"/>
</dbReference>
<evidence type="ECO:0000256" key="8">
    <source>
        <dbReference type="ARBA" id="ARBA00048679"/>
    </source>
</evidence>
<feature type="domain" description="Protein kinase" evidence="10">
    <location>
        <begin position="74"/>
        <end position="367"/>
    </location>
</feature>
<keyword evidence="2" id="KW-0723">Serine/threonine-protein kinase</keyword>
<keyword evidence="12" id="KW-1185">Reference proteome</keyword>
<dbReference type="OMA" id="AGPNCKD"/>
<dbReference type="PANTHER" id="PTHR24356:SF1">
    <property type="entry name" value="SERINE_THREONINE-PROTEIN KINASE GREATWALL"/>
    <property type="match status" value="1"/>
</dbReference>
<dbReference type="Proteomes" id="UP000219338">
    <property type="component" value="Unassembled WGS sequence"/>
</dbReference>
<feature type="compositionally biased region" description="Polar residues" evidence="9">
    <location>
        <begin position="1"/>
        <end position="10"/>
    </location>
</feature>
<dbReference type="EC" id="2.7.11.1" evidence="1"/>
<evidence type="ECO:0000256" key="5">
    <source>
        <dbReference type="ARBA" id="ARBA00022777"/>
    </source>
</evidence>
<name>A0A284RTN8_ARMOS</name>
<dbReference type="PROSITE" id="PS00108">
    <property type="entry name" value="PROTEIN_KINASE_ST"/>
    <property type="match status" value="1"/>
</dbReference>
<protein>
    <recommendedName>
        <fullName evidence="1">non-specific serine/threonine protein kinase</fullName>
        <ecNumber evidence="1">2.7.11.1</ecNumber>
    </recommendedName>
</protein>
<dbReference type="PANTHER" id="PTHR24356">
    <property type="entry name" value="SERINE/THREONINE-PROTEIN KINASE"/>
    <property type="match status" value="1"/>
</dbReference>
<dbReference type="SUPFAM" id="SSF56112">
    <property type="entry name" value="Protein kinase-like (PK-like)"/>
    <property type="match status" value="1"/>
</dbReference>
<dbReference type="STRING" id="47428.A0A284RTN8"/>
<reference evidence="12" key="1">
    <citation type="journal article" date="2017" name="Nat. Ecol. Evol.">
        <title>Genome expansion and lineage-specific genetic innovations in the forest pathogenic fungi Armillaria.</title>
        <authorList>
            <person name="Sipos G."/>
            <person name="Prasanna A.N."/>
            <person name="Walter M.C."/>
            <person name="O'Connor E."/>
            <person name="Balint B."/>
            <person name="Krizsan K."/>
            <person name="Kiss B."/>
            <person name="Hess J."/>
            <person name="Varga T."/>
            <person name="Slot J."/>
            <person name="Riley R."/>
            <person name="Boka B."/>
            <person name="Rigling D."/>
            <person name="Barry K."/>
            <person name="Lee J."/>
            <person name="Mihaltcheva S."/>
            <person name="LaButti K."/>
            <person name="Lipzen A."/>
            <person name="Waldron R."/>
            <person name="Moloney N.M."/>
            <person name="Sperisen C."/>
            <person name="Kredics L."/>
            <person name="Vagvoelgyi C."/>
            <person name="Patrignani A."/>
            <person name="Fitzpatrick D."/>
            <person name="Nagy I."/>
            <person name="Doyle S."/>
            <person name="Anderson J.B."/>
            <person name="Grigoriev I.V."/>
            <person name="Gueldener U."/>
            <person name="Muensterkoetter M."/>
            <person name="Nagy L.G."/>
        </authorList>
    </citation>
    <scope>NUCLEOTIDE SEQUENCE [LARGE SCALE GENOMIC DNA]</scope>
    <source>
        <strain evidence="12">C18/9</strain>
    </source>
</reference>
<evidence type="ECO:0000256" key="3">
    <source>
        <dbReference type="ARBA" id="ARBA00022679"/>
    </source>
</evidence>
<gene>
    <name evidence="11" type="ORF">ARMOST_15559</name>
</gene>
<dbReference type="SMART" id="SM00220">
    <property type="entry name" value="S_TKc"/>
    <property type="match status" value="1"/>
</dbReference>
<accession>A0A284RTN8</accession>
<keyword evidence="4" id="KW-0547">Nucleotide-binding</keyword>
<organism evidence="11 12">
    <name type="scientific">Armillaria ostoyae</name>
    <name type="common">Armillaria root rot fungus</name>
    <dbReference type="NCBI Taxonomy" id="47428"/>
    <lineage>
        <taxon>Eukaryota</taxon>
        <taxon>Fungi</taxon>
        <taxon>Dikarya</taxon>
        <taxon>Basidiomycota</taxon>
        <taxon>Agaricomycotina</taxon>
        <taxon>Agaricomycetes</taxon>
        <taxon>Agaricomycetidae</taxon>
        <taxon>Agaricales</taxon>
        <taxon>Marasmiineae</taxon>
        <taxon>Physalacriaceae</taxon>
        <taxon>Armillaria</taxon>
    </lineage>
</organism>
<evidence type="ECO:0000256" key="4">
    <source>
        <dbReference type="ARBA" id="ARBA00022741"/>
    </source>
</evidence>
<evidence type="ECO:0000256" key="1">
    <source>
        <dbReference type="ARBA" id="ARBA00012513"/>
    </source>
</evidence>
<dbReference type="AlphaFoldDB" id="A0A284RTN8"/>
<dbReference type="InterPro" id="IPR011009">
    <property type="entry name" value="Kinase-like_dom_sf"/>
</dbReference>
<dbReference type="PROSITE" id="PS50011">
    <property type="entry name" value="PROTEIN_KINASE_DOM"/>
    <property type="match status" value="1"/>
</dbReference>
<dbReference type="GO" id="GO:0004674">
    <property type="term" value="F:protein serine/threonine kinase activity"/>
    <property type="evidence" value="ECO:0007669"/>
    <property type="project" value="UniProtKB-KW"/>
</dbReference>
<evidence type="ECO:0000256" key="6">
    <source>
        <dbReference type="ARBA" id="ARBA00022840"/>
    </source>
</evidence>
<dbReference type="GO" id="GO:0005524">
    <property type="term" value="F:ATP binding"/>
    <property type="evidence" value="ECO:0007669"/>
    <property type="project" value="UniProtKB-KW"/>
</dbReference>
<evidence type="ECO:0000259" key="10">
    <source>
        <dbReference type="PROSITE" id="PS50011"/>
    </source>
</evidence>
<keyword evidence="5" id="KW-0418">Kinase</keyword>